<proteinExistence type="predicted"/>
<evidence type="ECO:0000313" key="2">
    <source>
        <dbReference type="EMBL" id="TEB04385.1"/>
    </source>
</evidence>
<name>A0A4Y7R611_9FIRM</name>
<dbReference type="Gene3D" id="3.30.2310.20">
    <property type="entry name" value="RelE-like"/>
    <property type="match status" value="1"/>
</dbReference>
<dbReference type="RefSeq" id="WP_190259514.1">
    <property type="nucleotide sequence ID" value="NZ_QFGA01000004.1"/>
</dbReference>
<dbReference type="EMBL" id="QFGA01000004">
    <property type="protein sequence ID" value="TEB04385.1"/>
    <property type="molecule type" value="Genomic_DNA"/>
</dbReference>
<comment type="caution">
    <text evidence="2">The sequence shown here is derived from an EMBL/GenBank/DDBJ whole genome shotgun (WGS) entry which is preliminary data.</text>
</comment>
<dbReference type="InterPro" id="IPR035093">
    <property type="entry name" value="RelE/ParE_toxin_dom_sf"/>
</dbReference>
<gene>
    <name evidence="2" type="ORF">Psch_04112</name>
</gene>
<dbReference type="Proteomes" id="UP000298324">
    <property type="component" value="Unassembled WGS sequence"/>
</dbReference>
<keyword evidence="1" id="KW-1277">Toxin-antitoxin system</keyword>
<dbReference type="InterPro" id="IPR007712">
    <property type="entry name" value="RelE/ParE_toxin"/>
</dbReference>
<dbReference type="Pfam" id="PF05016">
    <property type="entry name" value="ParE_toxin"/>
    <property type="match status" value="1"/>
</dbReference>
<accession>A0A4Y7R611</accession>
<evidence type="ECO:0000256" key="1">
    <source>
        <dbReference type="ARBA" id="ARBA00022649"/>
    </source>
</evidence>
<organism evidence="2 3">
    <name type="scientific">Pelotomaculum schinkii</name>
    <dbReference type="NCBI Taxonomy" id="78350"/>
    <lineage>
        <taxon>Bacteria</taxon>
        <taxon>Bacillati</taxon>
        <taxon>Bacillota</taxon>
        <taxon>Clostridia</taxon>
        <taxon>Eubacteriales</taxon>
        <taxon>Desulfotomaculaceae</taxon>
        <taxon>Pelotomaculum</taxon>
    </lineage>
</organism>
<dbReference type="AlphaFoldDB" id="A0A4Y7R611"/>
<sequence length="104" mass="12348">MTEYKVVIEFPAQRDLQGILRYITATLKEPVIARRIYISIKEQILTLSQMPLRHSVVQDQQYAAIGVRKLLVENYIAFYIVNEAKCEVHVLRILYNRREWQNIL</sequence>
<reference evidence="2 3" key="1">
    <citation type="journal article" date="2018" name="Environ. Microbiol.">
        <title>Novel energy conservation strategies and behaviour of Pelotomaculum schinkii driving syntrophic propionate catabolism.</title>
        <authorList>
            <person name="Hidalgo-Ahumada C.A.P."/>
            <person name="Nobu M.K."/>
            <person name="Narihiro T."/>
            <person name="Tamaki H."/>
            <person name="Liu W.T."/>
            <person name="Kamagata Y."/>
            <person name="Stams A.J.M."/>
            <person name="Imachi H."/>
            <person name="Sousa D.Z."/>
        </authorList>
    </citation>
    <scope>NUCLEOTIDE SEQUENCE [LARGE SCALE GENOMIC DNA]</scope>
    <source>
        <strain evidence="2 3">HH</strain>
    </source>
</reference>
<keyword evidence="3" id="KW-1185">Reference proteome</keyword>
<evidence type="ECO:0000313" key="3">
    <source>
        <dbReference type="Proteomes" id="UP000298324"/>
    </source>
</evidence>
<protein>
    <submittedName>
        <fullName evidence="2">Plasmid stabilization system protein</fullName>
    </submittedName>
</protein>